<dbReference type="AlphaFoldDB" id="A0A139WPM7"/>
<dbReference type="Proteomes" id="UP000007266">
    <property type="component" value="Unassembled WGS sequence"/>
</dbReference>
<dbReference type="PROSITE" id="PS51257">
    <property type="entry name" value="PROKAR_LIPOPROTEIN"/>
    <property type="match status" value="1"/>
</dbReference>
<keyword evidence="2" id="KW-1185">Reference proteome</keyword>
<evidence type="ECO:0000313" key="1">
    <source>
        <dbReference type="EMBL" id="KYB29920.1"/>
    </source>
</evidence>
<reference evidence="1 2" key="1">
    <citation type="journal article" date="2008" name="Nature">
        <title>The genome of the model beetle and pest Tribolium castaneum.</title>
        <authorList>
            <consortium name="Tribolium Genome Sequencing Consortium"/>
            <person name="Richards S."/>
            <person name="Gibbs R.A."/>
            <person name="Weinstock G.M."/>
            <person name="Brown S.J."/>
            <person name="Denell R."/>
            <person name="Beeman R.W."/>
            <person name="Gibbs R."/>
            <person name="Beeman R.W."/>
            <person name="Brown S.J."/>
            <person name="Bucher G."/>
            <person name="Friedrich M."/>
            <person name="Grimmelikhuijzen C.J."/>
            <person name="Klingler M."/>
            <person name="Lorenzen M."/>
            <person name="Richards S."/>
            <person name="Roth S."/>
            <person name="Schroder R."/>
            <person name="Tautz D."/>
            <person name="Zdobnov E.M."/>
            <person name="Muzny D."/>
            <person name="Gibbs R.A."/>
            <person name="Weinstock G.M."/>
            <person name="Attaway T."/>
            <person name="Bell S."/>
            <person name="Buhay C.J."/>
            <person name="Chandrabose M.N."/>
            <person name="Chavez D."/>
            <person name="Clerk-Blankenburg K.P."/>
            <person name="Cree A."/>
            <person name="Dao M."/>
            <person name="Davis C."/>
            <person name="Chacko J."/>
            <person name="Dinh H."/>
            <person name="Dugan-Rocha S."/>
            <person name="Fowler G."/>
            <person name="Garner T.T."/>
            <person name="Garnes J."/>
            <person name="Gnirke A."/>
            <person name="Hawes A."/>
            <person name="Hernandez J."/>
            <person name="Hines S."/>
            <person name="Holder M."/>
            <person name="Hume J."/>
            <person name="Jhangiani S.N."/>
            <person name="Joshi V."/>
            <person name="Khan Z.M."/>
            <person name="Jackson L."/>
            <person name="Kovar C."/>
            <person name="Kowis A."/>
            <person name="Lee S."/>
            <person name="Lewis L.R."/>
            <person name="Margolis J."/>
            <person name="Morgan M."/>
            <person name="Nazareth L.V."/>
            <person name="Nguyen N."/>
            <person name="Okwuonu G."/>
            <person name="Parker D."/>
            <person name="Richards S."/>
            <person name="Ruiz S.J."/>
            <person name="Santibanez J."/>
            <person name="Savard J."/>
            <person name="Scherer S.E."/>
            <person name="Schneider B."/>
            <person name="Sodergren E."/>
            <person name="Tautz D."/>
            <person name="Vattahil S."/>
            <person name="Villasana D."/>
            <person name="White C.S."/>
            <person name="Wright R."/>
            <person name="Park Y."/>
            <person name="Beeman R.W."/>
            <person name="Lord J."/>
            <person name="Oppert B."/>
            <person name="Lorenzen M."/>
            <person name="Brown S."/>
            <person name="Wang L."/>
            <person name="Savard J."/>
            <person name="Tautz D."/>
            <person name="Richards S."/>
            <person name="Weinstock G."/>
            <person name="Gibbs R.A."/>
            <person name="Liu Y."/>
            <person name="Worley K."/>
            <person name="Weinstock G."/>
            <person name="Elsik C.G."/>
            <person name="Reese J.T."/>
            <person name="Elhaik E."/>
            <person name="Landan G."/>
            <person name="Graur D."/>
            <person name="Arensburger P."/>
            <person name="Atkinson P."/>
            <person name="Beeman R.W."/>
            <person name="Beidler J."/>
            <person name="Brown S.J."/>
            <person name="Demuth J.P."/>
            <person name="Drury D.W."/>
            <person name="Du Y.Z."/>
            <person name="Fujiwara H."/>
            <person name="Lorenzen M."/>
            <person name="Maselli V."/>
            <person name="Osanai M."/>
            <person name="Park Y."/>
            <person name="Robertson H.M."/>
            <person name="Tu Z."/>
            <person name="Wang J.J."/>
            <person name="Wang S."/>
            <person name="Richards S."/>
            <person name="Song H."/>
            <person name="Zhang L."/>
            <person name="Sodergren E."/>
            <person name="Werner D."/>
            <person name="Stanke M."/>
            <person name="Morgenstern B."/>
            <person name="Solovyev V."/>
            <person name="Kosarev P."/>
            <person name="Brown G."/>
            <person name="Chen H.C."/>
            <person name="Ermolaeva O."/>
            <person name="Hlavina W."/>
            <person name="Kapustin Y."/>
            <person name="Kiryutin B."/>
            <person name="Kitts P."/>
            <person name="Maglott D."/>
            <person name="Pruitt K."/>
            <person name="Sapojnikov V."/>
            <person name="Souvorov A."/>
            <person name="Mackey A.J."/>
            <person name="Waterhouse R.M."/>
            <person name="Wyder S."/>
            <person name="Zdobnov E.M."/>
            <person name="Zdobnov E.M."/>
            <person name="Wyder S."/>
            <person name="Kriventseva E.V."/>
            <person name="Kadowaki T."/>
            <person name="Bork P."/>
            <person name="Aranda M."/>
            <person name="Bao R."/>
            <person name="Beermann A."/>
            <person name="Berns N."/>
            <person name="Bolognesi R."/>
            <person name="Bonneton F."/>
            <person name="Bopp D."/>
            <person name="Brown S.J."/>
            <person name="Bucher G."/>
            <person name="Butts T."/>
            <person name="Chaumot A."/>
            <person name="Denell R.E."/>
            <person name="Ferrier D.E."/>
            <person name="Friedrich M."/>
            <person name="Gordon C.M."/>
            <person name="Jindra M."/>
            <person name="Klingler M."/>
            <person name="Lan Q."/>
            <person name="Lattorff H.M."/>
            <person name="Laudet V."/>
            <person name="von Levetsow C."/>
            <person name="Liu Z."/>
            <person name="Lutz R."/>
            <person name="Lynch J.A."/>
            <person name="da Fonseca R.N."/>
            <person name="Posnien N."/>
            <person name="Reuter R."/>
            <person name="Roth S."/>
            <person name="Savard J."/>
            <person name="Schinko J.B."/>
            <person name="Schmitt C."/>
            <person name="Schoppmeier M."/>
            <person name="Schroder R."/>
            <person name="Shippy T.D."/>
            <person name="Simonnet F."/>
            <person name="Marques-Souza H."/>
            <person name="Tautz D."/>
            <person name="Tomoyasu Y."/>
            <person name="Trauner J."/>
            <person name="Van der Zee M."/>
            <person name="Vervoort M."/>
            <person name="Wittkopp N."/>
            <person name="Wimmer E.A."/>
            <person name="Yang X."/>
            <person name="Jones A.K."/>
            <person name="Sattelle D.B."/>
            <person name="Ebert P.R."/>
            <person name="Nelson D."/>
            <person name="Scott J.G."/>
            <person name="Beeman R.W."/>
            <person name="Muthukrishnan S."/>
            <person name="Kramer K.J."/>
            <person name="Arakane Y."/>
            <person name="Beeman R.W."/>
            <person name="Zhu Q."/>
            <person name="Hogenkamp D."/>
            <person name="Dixit R."/>
            <person name="Oppert B."/>
            <person name="Jiang H."/>
            <person name="Zou Z."/>
            <person name="Marshall J."/>
            <person name="Elpidina E."/>
            <person name="Vinokurov K."/>
            <person name="Oppert C."/>
            <person name="Zou Z."/>
            <person name="Evans J."/>
            <person name="Lu Z."/>
            <person name="Zhao P."/>
            <person name="Sumathipala N."/>
            <person name="Altincicek B."/>
            <person name="Vilcinskas A."/>
            <person name="Williams M."/>
            <person name="Hultmark D."/>
            <person name="Hetru C."/>
            <person name="Jiang H."/>
            <person name="Grimmelikhuijzen C.J."/>
            <person name="Hauser F."/>
            <person name="Cazzamali G."/>
            <person name="Williamson M."/>
            <person name="Park Y."/>
            <person name="Li B."/>
            <person name="Tanaka Y."/>
            <person name="Predel R."/>
            <person name="Neupert S."/>
            <person name="Schachtner J."/>
            <person name="Verleyen P."/>
            <person name="Raible F."/>
            <person name="Bork P."/>
            <person name="Friedrich M."/>
            <person name="Walden K.K."/>
            <person name="Robertson H.M."/>
            <person name="Angeli S."/>
            <person name="Foret S."/>
            <person name="Bucher G."/>
            <person name="Schuetz S."/>
            <person name="Maleszka R."/>
            <person name="Wimmer E.A."/>
            <person name="Beeman R.W."/>
            <person name="Lorenzen M."/>
            <person name="Tomoyasu Y."/>
            <person name="Miller S.C."/>
            <person name="Grossmann D."/>
            <person name="Bucher G."/>
        </authorList>
    </citation>
    <scope>NUCLEOTIDE SEQUENCE [LARGE SCALE GENOMIC DNA]</scope>
    <source>
        <strain evidence="1 2">Georgia GA2</strain>
    </source>
</reference>
<name>A0A139WPM7_TRICA</name>
<accession>A0A139WPM7</accession>
<reference evidence="1 2" key="2">
    <citation type="journal article" date="2010" name="Nucleic Acids Res.">
        <title>BeetleBase in 2010: revisions to provide comprehensive genomic information for Tribolium castaneum.</title>
        <authorList>
            <person name="Kim H.S."/>
            <person name="Murphy T."/>
            <person name="Xia J."/>
            <person name="Caragea D."/>
            <person name="Park Y."/>
            <person name="Beeman R.W."/>
            <person name="Lorenzen M.D."/>
            <person name="Butcher S."/>
            <person name="Manak J.R."/>
            <person name="Brown S.J."/>
        </authorList>
    </citation>
    <scope>NUCLEOTIDE SEQUENCE [LARGE SCALE GENOMIC DNA]</scope>
    <source>
        <strain evidence="1 2">Georgia GA2</strain>
    </source>
</reference>
<dbReference type="EMBL" id="KQ973148">
    <property type="protein sequence ID" value="KYB29920.1"/>
    <property type="molecule type" value="Genomic_DNA"/>
</dbReference>
<proteinExistence type="predicted"/>
<evidence type="ECO:0000313" key="2">
    <source>
        <dbReference type="Proteomes" id="UP000007266"/>
    </source>
</evidence>
<organism evidence="1 2">
    <name type="scientific">Tribolium castaneum</name>
    <name type="common">Red flour beetle</name>
    <dbReference type="NCBI Taxonomy" id="7070"/>
    <lineage>
        <taxon>Eukaryota</taxon>
        <taxon>Metazoa</taxon>
        <taxon>Ecdysozoa</taxon>
        <taxon>Arthropoda</taxon>
        <taxon>Hexapoda</taxon>
        <taxon>Insecta</taxon>
        <taxon>Pterygota</taxon>
        <taxon>Neoptera</taxon>
        <taxon>Endopterygota</taxon>
        <taxon>Coleoptera</taxon>
        <taxon>Polyphaga</taxon>
        <taxon>Cucujiformia</taxon>
        <taxon>Tenebrionidae</taxon>
        <taxon>Tenebrionidae incertae sedis</taxon>
        <taxon>Tribolium</taxon>
    </lineage>
</organism>
<dbReference type="OMA" id="PRACILE"/>
<gene>
    <name evidence="1" type="primary">AUGUSTUS-3.0.2_31823</name>
    <name evidence="1" type="ORF">TcasGA2_TC031823</name>
</gene>
<protein>
    <submittedName>
        <fullName evidence="1">Uncharacterized protein</fullName>
    </submittedName>
</protein>
<sequence length="193" mass="21806">MHPNLRVVATFTYTPLVSSCFKSITSSVLFGHKQDENNTIKEATPVAAQEPSIELPVELIGFPVIIIAVRLSNFVKKLAYSLNPRTYTGRVRRAAIASSDEMIDMIEAEKRLVLELGENVCIYTKVCLHHAEKASKAKGRREMVVDWDEIFSNYKSTKEKQKEFYLLSVFLGDFIASPRFCNQLAKRGRACVD</sequence>